<keyword evidence="3" id="KW-1133">Transmembrane helix</keyword>
<feature type="coiled-coil region" evidence="1">
    <location>
        <begin position="1129"/>
        <end position="1160"/>
    </location>
</feature>
<keyword evidence="3" id="KW-0812">Transmembrane</keyword>
<name>A0A6H0V507_9BACT</name>
<sequence>MKKSRKMLLMGLGGIVTIAPFSTVISATPSSAEKQDKKQELEEIAKVLQITNINSYKDKPKSIGEGFIINPKQYSWDDPTYTYDIYLDSAYDWNTDTGDVLLFGLNRDTGESTRFKIDSFFVSEINVLTGKLKVKFKLRSIDEGYEDVTTDTWQERDISDINGITWNSYLDAIISDTDGYGIIPRDNAAKIDADYSPETKLPSSVDVNELFKKTHISDSMLSYWVKFARGEKASHNDKDGTYSIKIFPELFAPSNFSAENIENPLDPTKTVINKLKWINWADNNFNKISYTQSTFDGPKTFTTEHDNHKPSDYTSSKGYVITLNGFKTEGQRLNEQLPNIGPFKLKDHTISNTNPASDNTIDRVNWITYEDAKQDNLYSQSNNPDSGSIFDWHKTEDDNNRTITITYDLKSTRQTEGGFTGDVTSKQVTITLKFPPAGTPVIYRQTRSEQDEINSLDANFTADPEKLASYFDLTDDSKKPQGTVTADSTNKYTRTVEVKSISGYNDADGKLKLKYVIKSVKNDTSSETFESTEKEIEIPGYLTEANRIKKLKEKIKNQTDLFTYNGGKKKDKLPSDLSISDFTAKNLDAENAELKITQLRPDNQSGNVSLDYALKTKKTADDLYHSTYSSESNKVDPSTIKEDSNINDSGYKTNRDLEKERLNNLAITLDYPDKSTIMPSTLTSSDQDKVTYDHSQLSDVNVVIDSIQSKEDRYGSVDVKYHFVSTKNGMTDIVSSTKTQTILGFKTEKQRLNELSVNLDYPNKDQILATNANKDDLTKDPNTYDNASLVIDSIENQNNQEGSLVVKYHFVSTKPFLQDIISTYREQTIQGFKKLDPNDFDVDAVTPNFESNHNQLPSYFDLSSSDKTPAYRLEQDPQSKYTTTVEIQEVADQNDKDGTLKVKYIIKATSKEDPSKVLTSSQKEATVSGYKTEFERLNEMDVTFDYPDKNLISPNKAIDDSITWSGNGSDSTVQIVSDSLLKDDATGTISGQYTITSTKNGMEDVFVTKNFVIRGFLDESTRLNNLIDNQDVSKSISYDDPNVPQETIKASWFMQNPNWQNLVRKLVLTPGGLQNKSEIIILDNPTPDDDEGTLAVRYKLTSTKSELENSPEEDKTSTKIGVLKIWDFLTNLQERKNLLIDDLNREKEEYKNNQPGLTEEQAEKFINLVNDEATDTIPKVDRIQTQATIRIIKNEAEKLIFLNPKQRNEMNDAFSKKNLTLQEAEKIYHDFSTINSKMKILKDGVKEYEDLIADPNNAKYQEAEPLSKKNFDDNFAFAKELLTSDKFDGKNLDPLQNGQRPYNTLDTLISSETAERSLAFDYANLHPNREEQNPPAEESEEAKEFINKLVIDANGIHKLTNKEIKEILAEFDKLGVNNPNYIELADEMIRFNNLRDLLKQYRDSSVDNPDFDSLEKELIKLSISQEPYVYNKSNVITAWRRLFSDLMELQDQATYEVNLVHSLLNNNFDSFISETNLAKPINRNRYSEFKTELLNNNYFNLMNKESKNLSSKEKTALQNIQKKDASNVLYSALFRHYLGQRPLERLSFWWWVVLTLITLGIFDLIYLLYSKIQKRK</sequence>
<protein>
    <recommendedName>
        <fullName evidence="5">Lipoprotein-associated type-17 domain-containing protein</fullName>
    </recommendedName>
</protein>
<feature type="signal peptide" evidence="4">
    <location>
        <begin position="1"/>
        <end position="26"/>
    </location>
</feature>
<organism evidence="6 7">
    <name type="scientific">Mycoplasmopsis gallinacea</name>
    <dbReference type="NCBI Taxonomy" id="29556"/>
    <lineage>
        <taxon>Bacteria</taxon>
        <taxon>Bacillati</taxon>
        <taxon>Mycoplasmatota</taxon>
        <taxon>Mycoplasmoidales</taxon>
        <taxon>Metamycoplasmataceae</taxon>
        <taxon>Mycoplasmopsis</taxon>
    </lineage>
</organism>
<dbReference type="InterPro" id="IPR007326">
    <property type="entry name" value="Lipoprotein-assoc_dom"/>
</dbReference>
<feature type="domain" description="Lipoprotein-associated type-17" evidence="5">
    <location>
        <begin position="451"/>
        <end position="543"/>
    </location>
</feature>
<feature type="domain" description="Lipoprotein-associated type-17" evidence="5">
    <location>
        <begin position="754"/>
        <end position="834"/>
    </location>
</feature>
<keyword evidence="4" id="KW-0732">Signal</keyword>
<dbReference type="Proteomes" id="UP000503310">
    <property type="component" value="Chromosome"/>
</dbReference>
<dbReference type="RefSeq" id="WP_167845505.1">
    <property type="nucleotide sequence ID" value="NZ_CP047225.1"/>
</dbReference>
<keyword evidence="1" id="KW-0175">Coiled coil</keyword>
<dbReference type="Pfam" id="PF04200">
    <property type="entry name" value="Lipoprotein_17"/>
    <property type="match status" value="6"/>
</dbReference>
<feature type="domain" description="Lipoprotein-associated type-17" evidence="5">
    <location>
        <begin position="848"/>
        <end position="932"/>
    </location>
</feature>
<evidence type="ECO:0000256" key="1">
    <source>
        <dbReference type="SAM" id="Coils"/>
    </source>
</evidence>
<proteinExistence type="predicted"/>
<accession>A0A6H0V507</accession>
<dbReference type="EMBL" id="CP047225">
    <property type="protein sequence ID" value="QIW62556.1"/>
    <property type="molecule type" value="Genomic_DNA"/>
</dbReference>
<evidence type="ECO:0000256" key="3">
    <source>
        <dbReference type="SAM" id="Phobius"/>
    </source>
</evidence>
<feature type="transmembrane region" description="Helical" evidence="3">
    <location>
        <begin position="1548"/>
        <end position="1569"/>
    </location>
</feature>
<evidence type="ECO:0000313" key="6">
    <source>
        <dbReference type="EMBL" id="QIW62556.1"/>
    </source>
</evidence>
<feature type="domain" description="Lipoprotein-associated type-17" evidence="5">
    <location>
        <begin position="960"/>
        <end position="1017"/>
    </location>
</feature>
<evidence type="ECO:0000256" key="4">
    <source>
        <dbReference type="SAM" id="SignalP"/>
    </source>
</evidence>
<feature type="domain" description="Lipoprotein-associated type-17" evidence="5">
    <location>
        <begin position="193"/>
        <end position="246"/>
    </location>
</feature>
<reference evidence="6 7" key="1">
    <citation type="submission" date="2019-12" db="EMBL/GenBank/DDBJ databases">
        <title>Sequencing and analysis of the whole genome of Mycoplasma gallinaceum strain Peacock20181011.</title>
        <authorList>
            <person name="Liu X."/>
            <person name="Qin Z."/>
            <person name="Xu H."/>
        </authorList>
    </citation>
    <scope>NUCLEOTIDE SEQUENCE [LARGE SCALE GENOMIC DNA]</scope>
    <source>
        <strain evidence="6 7">Peacock20181011</strain>
    </source>
</reference>
<feature type="region of interest" description="Disordered" evidence="2">
    <location>
        <begin position="628"/>
        <end position="652"/>
    </location>
</feature>
<keyword evidence="3" id="KW-0472">Membrane</keyword>
<feature type="domain" description="Lipoprotein-associated type-17" evidence="5">
    <location>
        <begin position="664"/>
        <end position="747"/>
    </location>
</feature>
<evidence type="ECO:0000259" key="5">
    <source>
        <dbReference type="Pfam" id="PF04200"/>
    </source>
</evidence>
<gene>
    <name evidence="6" type="ORF">GOQ20_04010</name>
</gene>
<evidence type="ECO:0000256" key="2">
    <source>
        <dbReference type="SAM" id="MobiDB-lite"/>
    </source>
</evidence>
<evidence type="ECO:0000313" key="7">
    <source>
        <dbReference type="Proteomes" id="UP000503310"/>
    </source>
</evidence>
<feature type="chain" id="PRO_5026201427" description="Lipoprotein-associated type-17 domain-containing protein" evidence="4">
    <location>
        <begin position="27"/>
        <end position="1576"/>
    </location>
</feature>